<evidence type="ECO:0000256" key="1">
    <source>
        <dbReference type="ARBA" id="ARBA00004141"/>
    </source>
</evidence>
<keyword evidence="5 6" id="KW-0472">Membrane</keyword>
<feature type="transmembrane region" description="Helical" evidence="6">
    <location>
        <begin position="286"/>
        <end position="304"/>
    </location>
</feature>
<evidence type="ECO:0000256" key="6">
    <source>
        <dbReference type="SAM" id="Phobius"/>
    </source>
</evidence>
<dbReference type="Pfam" id="PF01594">
    <property type="entry name" value="AI-2E_transport"/>
    <property type="match status" value="1"/>
</dbReference>
<sequence length="367" mass="40519">MNKNYMLPVLRLLLIASSVLVIFSLARYTILHLYPFFIALALALAMNPAVSLLERKLNMSRTLAILFTLLGVLAIFFSIVIYAIVEIAQGTAIIADKLPGQIELLAEAIRQLTNDLLGEPYVQVREIFHSLGGAEQALVHYQFNGLIRNAAEALQHLLWQLPQWLLIIPGSLATLLLSILAAFFIANDWPRLVNFSRKKTPETVKIRLGLLKSELKKTVGNYMKAQLILLAATGVIVLIGLLILRIEHALTISLAVLAVDLLPYAGTGLVFIPWIIYVFLSGQYDLAIGLSLLYMVIIIFRQLAEPKLLSSSIGIHPLLMLIALFAGLQLWGPAGLFATPILLVLINGLRASGLLHDAWQYIQHGKV</sequence>
<keyword evidence="8" id="KW-1185">Reference proteome</keyword>
<dbReference type="InterPro" id="IPR014227">
    <property type="entry name" value="YtvI-like"/>
</dbReference>
<proteinExistence type="inferred from homology"/>
<keyword evidence="3 6" id="KW-0812">Transmembrane</keyword>
<evidence type="ECO:0000313" key="7">
    <source>
        <dbReference type="EMBL" id="WLV23772.1"/>
    </source>
</evidence>
<keyword evidence="4 6" id="KW-1133">Transmembrane helix</keyword>
<comment type="similarity">
    <text evidence="2">Belongs to the autoinducer-2 exporter (AI-2E) (TC 2.A.86) family.</text>
</comment>
<name>A0ABY9KSS9_9BACI</name>
<feature type="transmembrane region" description="Helical" evidence="6">
    <location>
        <begin position="65"/>
        <end position="85"/>
    </location>
</feature>
<dbReference type="PANTHER" id="PTHR21716:SF68">
    <property type="entry name" value="TRANSPORT PROTEIN YTVI-RELATED"/>
    <property type="match status" value="1"/>
</dbReference>
<evidence type="ECO:0000313" key="8">
    <source>
        <dbReference type="Proteomes" id="UP001180087"/>
    </source>
</evidence>
<feature type="transmembrane region" description="Helical" evidence="6">
    <location>
        <begin position="316"/>
        <end position="346"/>
    </location>
</feature>
<dbReference type="NCBIfam" id="TIGR02872">
    <property type="entry name" value="spore_ytvI"/>
    <property type="match status" value="1"/>
</dbReference>
<organism evidence="7 8">
    <name type="scientific">Aciduricibacillus chroicocephali</name>
    <dbReference type="NCBI Taxonomy" id="3054939"/>
    <lineage>
        <taxon>Bacteria</taxon>
        <taxon>Bacillati</taxon>
        <taxon>Bacillota</taxon>
        <taxon>Bacilli</taxon>
        <taxon>Bacillales</taxon>
        <taxon>Bacillaceae</taxon>
        <taxon>Aciduricibacillus</taxon>
    </lineage>
</organism>
<comment type="subcellular location">
    <subcellularLocation>
        <location evidence="1">Membrane</location>
        <topology evidence="1">Multi-pass membrane protein</topology>
    </subcellularLocation>
</comment>
<feature type="transmembrane region" description="Helical" evidence="6">
    <location>
        <begin position="36"/>
        <end position="53"/>
    </location>
</feature>
<dbReference type="RefSeq" id="WP_348026124.1">
    <property type="nucleotide sequence ID" value="NZ_CP129113.1"/>
</dbReference>
<accession>A0ABY9KSS9</accession>
<reference evidence="7" key="1">
    <citation type="submission" date="2023-06" db="EMBL/GenBank/DDBJ databases">
        <title>A Treasure from Seagulls: Isolation and Description of Aciduricobacillus qingdaonensis gen. nov., sp. nov., a Rare Obligately Uric Acid-utilizing Member in the Family Bacillaceae.</title>
        <authorList>
            <person name="Liu W."/>
            <person name="Wang B."/>
        </authorList>
    </citation>
    <scope>NUCLEOTIDE SEQUENCE</scope>
    <source>
        <strain evidence="7">44XB</strain>
    </source>
</reference>
<evidence type="ECO:0000256" key="2">
    <source>
        <dbReference type="ARBA" id="ARBA00009773"/>
    </source>
</evidence>
<dbReference type="PANTHER" id="PTHR21716">
    <property type="entry name" value="TRANSMEMBRANE PROTEIN"/>
    <property type="match status" value="1"/>
</dbReference>
<feature type="transmembrane region" description="Helical" evidence="6">
    <location>
        <begin position="252"/>
        <end position="279"/>
    </location>
</feature>
<feature type="transmembrane region" description="Helical" evidence="6">
    <location>
        <begin position="12"/>
        <end position="30"/>
    </location>
</feature>
<feature type="transmembrane region" description="Helical" evidence="6">
    <location>
        <begin position="227"/>
        <end position="246"/>
    </location>
</feature>
<dbReference type="EMBL" id="CP129113">
    <property type="protein sequence ID" value="WLV23772.1"/>
    <property type="molecule type" value="Genomic_DNA"/>
</dbReference>
<gene>
    <name evidence="7" type="primary">ytvI</name>
    <name evidence="7" type="ORF">QR721_08965</name>
</gene>
<dbReference type="InterPro" id="IPR002549">
    <property type="entry name" value="AI-2E-like"/>
</dbReference>
<dbReference type="Proteomes" id="UP001180087">
    <property type="component" value="Chromosome"/>
</dbReference>
<evidence type="ECO:0000256" key="4">
    <source>
        <dbReference type="ARBA" id="ARBA00022989"/>
    </source>
</evidence>
<protein>
    <submittedName>
        <fullName evidence="7">Sporulation integral membrane protein YtvI</fullName>
    </submittedName>
</protein>
<evidence type="ECO:0000256" key="5">
    <source>
        <dbReference type="ARBA" id="ARBA00023136"/>
    </source>
</evidence>
<evidence type="ECO:0000256" key="3">
    <source>
        <dbReference type="ARBA" id="ARBA00022692"/>
    </source>
</evidence>
<feature type="transmembrane region" description="Helical" evidence="6">
    <location>
        <begin position="164"/>
        <end position="189"/>
    </location>
</feature>